<protein>
    <recommendedName>
        <fullName evidence="1">FERM domain-containing protein</fullName>
    </recommendedName>
</protein>
<evidence type="ECO:0000313" key="2">
    <source>
        <dbReference type="EMBL" id="KAG7153944.1"/>
    </source>
</evidence>
<name>A0A8J5JAR6_HOMAM</name>
<dbReference type="Proteomes" id="UP000747542">
    <property type="component" value="Unassembled WGS sequence"/>
</dbReference>
<dbReference type="AlphaFoldDB" id="A0A8J5JAR6"/>
<gene>
    <name evidence="2" type="ORF">Hamer_G027031</name>
</gene>
<keyword evidence="3" id="KW-1185">Reference proteome</keyword>
<dbReference type="InterPro" id="IPR000299">
    <property type="entry name" value="FERM_domain"/>
</dbReference>
<reference evidence="2" key="1">
    <citation type="journal article" date="2021" name="Sci. Adv.">
        <title>The American lobster genome reveals insights on longevity, neural, and immune adaptations.</title>
        <authorList>
            <person name="Polinski J.M."/>
            <person name="Zimin A.V."/>
            <person name="Clark K.F."/>
            <person name="Kohn A.B."/>
            <person name="Sadowski N."/>
            <person name="Timp W."/>
            <person name="Ptitsyn A."/>
            <person name="Khanna P."/>
            <person name="Romanova D.Y."/>
            <person name="Williams P."/>
            <person name="Greenwood S.J."/>
            <person name="Moroz L.L."/>
            <person name="Walt D.R."/>
            <person name="Bodnar A.G."/>
        </authorList>
    </citation>
    <scope>NUCLEOTIDE SEQUENCE</scope>
    <source>
        <strain evidence="2">GMGI-L3</strain>
    </source>
</reference>
<proteinExistence type="predicted"/>
<evidence type="ECO:0000313" key="3">
    <source>
        <dbReference type="Proteomes" id="UP000747542"/>
    </source>
</evidence>
<dbReference type="EMBL" id="JAHLQT010046039">
    <property type="protein sequence ID" value="KAG7153944.1"/>
    <property type="molecule type" value="Genomic_DNA"/>
</dbReference>
<accession>A0A8J5JAR6</accession>
<comment type="caution">
    <text evidence="2">The sequence shown here is derived from an EMBL/GenBank/DDBJ whole genome shotgun (WGS) entry which is preliminary data.</text>
</comment>
<sequence>MVLEVFGFRFKQRMSHNTMMWAQLDRCLFNQVHGVEKSLDLVFDVLHYMTNFNVVTDLCALLNIYEIMRKQFEKGIIVTSKETATELLAIIAHG</sequence>
<organism evidence="2 3">
    <name type="scientific">Homarus americanus</name>
    <name type="common">American lobster</name>
    <dbReference type="NCBI Taxonomy" id="6706"/>
    <lineage>
        <taxon>Eukaryota</taxon>
        <taxon>Metazoa</taxon>
        <taxon>Ecdysozoa</taxon>
        <taxon>Arthropoda</taxon>
        <taxon>Crustacea</taxon>
        <taxon>Multicrustacea</taxon>
        <taxon>Malacostraca</taxon>
        <taxon>Eumalacostraca</taxon>
        <taxon>Eucarida</taxon>
        <taxon>Decapoda</taxon>
        <taxon>Pleocyemata</taxon>
        <taxon>Astacidea</taxon>
        <taxon>Nephropoidea</taxon>
        <taxon>Nephropidae</taxon>
        <taxon>Homarus</taxon>
    </lineage>
</organism>
<feature type="domain" description="FERM" evidence="1">
    <location>
        <begin position="1"/>
        <end position="94"/>
    </location>
</feature>
<evidence type="ECO:0000259" key="1">
    <source>
        <dbReference type="PROSITE" id="PS50057"/>
    </source>
</evidence>
<dbReference type="PROSITE" id="PS50057">
    <property type="entry name" value="FERM_3"/>
    <property type="match status" value="1"/>
</dbReference>